<feature type="compositionally biased region" description="Basic and acidic residues" evidence="1">
    <location>
        <begin position="98"/>
        <end position="107"/>
    </location>
</feature>
<sequence length="238" mass="25680">DVHLASGIVGLRGTDIAVVGRSPSTYWQRSKKDRNVAILQVARQPSPKPPSLQTAGPYAGGTCSITSRGKVETITITVGGPQIPLGPSIRYLGPAHRRQADKSDHPLSKTGQRKGSRGGAGALTKDHAPTLAGPEVADPGGGSPPTCNCPACHWWPAACLIRRATYRPAGNSSLALLADERTRLYGRRRRTQKTKKPLATTKQGGQEKAWGTSQTKARWTHRLIPEYQSVDREETRRV</sequence>
<dbReference type="EMBL" id="CADCXV010000348">
    <property type="protein sequence ID" value="CAB0029787.1"/>
    <property type="molecule type" value="Genomic_DNA"/>
</dbReference>
<feature type="region of interest" description="Disordered" evidence="1">
    <location>
        <begin position="96"/>
        <end position="143"/>
    </location>
</feature>
<evidence type="ECO:0000313" key="3">
    <source>
        <dbReference type="Proteomes" id="UP000479190"/>
    </source>
</evidence>
<dbReference type="Proteomes" id="UP000479190">
    <property type="component" value="Unassembled WGS sequence"/>
</dbReference>
<gene>
    <name evidence="2" type="ORF">TBRA_LOCUS1813</name>
</gene>
<dbReference type="AlphaFoldDB" id="A0A6H5HYA1"/>
<organism evidence="2 3">
    <name type="scientific">Trichogramma brassicae</name>
    <dbReference type="NCBI Taxonomy" id="86971"/>
    <lineage>
        <taxon>Eukaryota</taxon>
        <taxon>Metazoa</taxon>
        <taxon>Ecdysozoa</taxon>
        <taxon>Arthropoda</taxon>
        <taxon>Hexapoda</taxon>
        <taxon>Insecta</taxon>
        <taxon>Pterygota</taxon>
        <taxon>Neoptera</taxon>
        <taxon>Endopterygota</taxon>
        <taxon>Hymenoptera</taxon>
        <taxon>Apocrita</taxon>
        <taxon>Proctotrupomorpha</taxon>
        <taxon>Chalcidoidea</taxon>
        <taxon>Trichogrammatidae</taxon>
        <taxon>Trichogramma</taxon>
    </lineage>
</organism>
<feature type="region of interest" description="Disordered" evidence="1">
    <location>
        <begin position="189"/>
        <end position="216"/>
    </location>
</feature>
<protein>
    <submittedName>
        <fullName evidence="2">Uncharacterized protein</fullName>
    </submittedName>
</protein>
<evidence type="ECO:0000256" key="1">
    <source>
        <dbReference type="SAM" id="MobiDB-lite"/>
    </source>
</evidence>
<accession>A0A6H5HYA1</accession>
<proteinExistence type="predicted"/>
<evidence type="ECO:0000313" key="2">
    <source>
        <dbReference type="EMBL" id="CAB0029787.1"/>
    </source>
</evidence>
<reference evidence="2 3" key="1">
    <citation type="submission" date="2020-02" db="EMBL/GenBank/DDBJ databases">
        <authorList>
            <person name="Ferguson B K."/>
        </authorList>
    </citation>
    <scope>NUCLEOTIDE SEQUENCE [LARGE SCALE GENOMIC DNA]</scope>
</reference>
<keyword evidence="3" id="KW-1185">Reference proteome</keyword>
<name>A0A6H5HYA1_9HYME</name>
<feature type="non-terminal residue" evidence="2">
    <location>
        <position position="1"/>
    </location>
</feature>